<dbReference type="InParanoid" id="A0A165HDQ5"/>
<dbReference type="Pfam" id="PF00378">
    <property type="entry name" value="ECH_1"/>
    <property type="match status" value="1"/>
</dbReference>
<evidence type="ECO:0000313" key="2">
    <source>
        <dbReference type="Proteomes" id="UP000076842"/>
    </source>
</evidence>
<proteinExistence type="predicted"/>
<dbReference type="Proteomes" id="UP000076842">
    <property type="component" value="Unassembled WGS sequence"/>
</dbReference>
<dbReference type="PANTHER" id="PTHR11941">
    <property type="entry name" value="ENOYL-COA HYDRATASE-RELATED"/>
    <property type="match status" value="1"/>
</dbReference>
<dbReference type="InterPro" id="IPR029045">
    <property type="entry name" value="ClpP/crotonase-like_dom_sf"/>
</dbReference>
<organism evidence="1 2">
    <name type="scientific">Calocera cornea HHB12733</name>
    <dbReference type="NCBI Taxonomy" id="1353952"/>
    <lineage>
        <taxon>Eukaryota</taxon>
        <taxon>Fungi</taxon>
        <taxon>Dikarya</taxon>
        <taxon>Basidiomycota</taxon>
        <taxon>Agaricomycotina</taxon>
        <taxon>Dacrymycetes</taxon>
        <taxon>Dacrymycetales</taxon>
        <taxon>Dacrymycetaceae</taxon>
        <taxon>Calocera</taxon>
    </lineage>
</organism>
<evidence type="ECO:0000313" key="1">
    <source>
        <dbReference type="EMBL" id="KZT59165.1"/>
    </source>
</evidence>
<keyword evidence="2" id="KW-1185">Reference proteome</keyword>
<sequence length="259" mass="28083">MSHSSSSGSSSKAFPLGAVLHTLELSHPKPDLWIIELLHGVENRLSRLFMSNAILPALQAIEEEWLENRGNGAVIITGNQSQDKFFCNGLVLEELQHDKQLTSVLDQLCRRLFTYPLPIICAMNGHTFAAGLVFALACDYRVMTSGKAWCCMNEVLFGVPLPATVAAILRAKLADASTLRKCSLEGHRFTAQECLACGMVDELADGGSSAVLQAATKIAVKVNMGAKAGVWGLIKEEIYRDVIDTIDEGRLVNLSPAKL</sequence>
<dbReference type="GO" id="GO:0006635">
    <property type="term" value="P:fatty acid beta-oxidation"/>
    <property type="evidence" value="ECO:0007669"/>
    <property type="project" value="TreeGrafter"/>
</dbReference>
<dbReference type="CDD" id="cd06558">
    <property type="entry name" value="crotonase-like"/>
    <property type="match status" value="1"/>
</dbReference>
<dbReference type="OrthoDB" id="1696280at2759"/>
<dbReference type="GO" id="GO:0004165">
    <property type="term" value="F:delta(3)-delta(2)-enoyl-CoA isomerase activity"/>
    <property type="evidence" value="ECO:0007669"/>
    <property type="project" value="TreeGrafter"/>
</dbReference>
<dbReference type="EMBL" id="KV423943">
    <property type="protein sequence ID" value="KZT59165.1"/>
    <property type="molecule type" value="Genomic_DNA"/>
</dbReference>
<dbReference type="STRING" id="1353952.A0A165HDQ5"/>
<reference evidence="1 2" key="1">
    <citation type="journal article" date="2016" name="Mol. Biol. Evol.">
        <title>Comparative Genomics of Early-Diverging Mushroom-Forming Fungi Provides Insights into the Origins of Lignocellulose Decay Capabilities.</title>
        <authorList>
            <person name="Nagy L.G."/>
            <person name="Riley R."/>
            <person name="Tritt A."/>
            <person name="Adam C."/>
            <person name="Daum C."/>
            <person name="Floudas D."/>
            <person name="Sun H."/>
            <person name="Yadav J.S."/>
            <person name="Pangilinan J."/>
            <person name="Larsson K.H."/>
            <person name="Matsuura K."/>
            <person name="Barry K."/>
            <person name="Labutti K."/>
            <person name="Kuo R."/>
            <person name="Ohm R.A."/>
            <person name="Bhattacharya S.S."/>
            <person name="Shirouzu T."/>
            <person name="Yoshinaga Y."/>
            <person name="Martin F.M."/>
            <person name="Grigoriev I.V."/>
            <person name="Hibbett D.S."/>
        </authorList>
    </citation>
    <scope>NUCLEOTIDE SEQUENCE [LARGE SCALE GENOMIC DNA]</scope>
    <source>
        <strain evidence="1 2">HHB12733</strain>
    </source>
</reference>
<dbReference type="SUPFAM" id="SSF52096">
    <property type="entry name" value="ClpP/crotonase"/>
    <property type="match status" value="1"/>
</dbReference>
<dbReference type="Gene3D" id="3.90.226.10">
    <property type="entry name" value="2-enoyl-CoA Hydratase, Chain A, domain 1"/>
    <property type="match status" value="1"/>
</dbReference>
<name>A0A165HDQ5_9BASI</name>
<dbReference type="InterPro" id="IPR001753">
    <property type="entry name" value="Enoyl-CoA_hydra/iso"/>
</dbReference>
<accession>A0A165HDQ5</accession>
<dbReference type="AlphaFoldDB" id="A0A165HDQ5"/>
<protein>
    <submittedName>
        <fullName evidence="1">ClpP/crotonase</fullName>
    </submittedName>
</protein>
<dbReference type="GO" id="GO:0005777">
    <property type="term" value="C:peroxisome"/>
    <property type="evidence" value="ECO:0007669"/>
    <property type="project" value="TreeGrafter"/>
</dbReference>
<gene>
    <name evidence="1" type="ORF">CALCODRAFT_554365</name>
</gene>
<dbReference type="PANTHER" id="PTHR11941:SF75">
    <property type="entry name" value="ENOYL-COA HYDRATASE_ISOMERASE FAMILY PROTEIN"/>
    <property type="match status" value="1"/>
</dbReference>